<dbReference type="Proteomes" id="UP000789738">
    <property type="component" value="Unassembled WGS sequence"/>
</dbReference>
<sequence length="207" mass="23928">MSDRDSISKISSVKDSSNVYDKSNLRKKNSLYTEWNFPNQKGSSKNNNLMKNKKHEKKGYENNLLDDDKIEIDFFSDIQENIERTKEEIIACKIARGEYVSKEDLYDLNENNPELIKKAIVVGKQRKRLEEKLRFVNNNMEAQSIVFRYKELAIKSSMTNDGKSLDGGTTKVIMLAAIDKVEYKYKNNVWDGDNIDLEINLIEAGIN</sequence>
<protein>
    <submittedName>
        <fullName evidence="4">Uncharacterized protein</fullName>
    </submittedName>
</protein>
<reference evidence="2" key="3">
    <citation type="submission" date="2021-10" db="EMBL/GenBank/DDBJ databases">
        <authorList>
            <person name="Mesa V."/>
        </authorList>
    </citation>
    <scope>NUCLEOTIDE SEQUENCE</scope>
    <source>
        <strain evidence="2">CC3_PB</strain>
    </source>
</reference>
<proteinExistence type="predicted"/>
<evidence type="ECO:0000313" key="7">
    <source>
        <dbReference type="Proteomes" id="UP000431451"/>
    </source>
</evidence>
<evidence type="ECO:0000313" key="3">
    <source>
        <dbReference type="EMBL" id="CAI3548396.1"/>
    </source>
</evidence>
<reference evidence="5 7" key="2">
    <citation type="submission" date="2018-06" db="EMBL/GenBank/DDBJ databases">
        <authorList>
            <consortium name="IHU Genomes"/>
        </authorList>
    </citation>
    <scope>NUCLEOTIDE SEQUENCE [LARGE SCALE GENOMIC DNA]</scope>
    <source>
        <strain evidence="5 7">NEC25</strain>
    </source>
</reference>
<keyword evidence="6" id="KW-1185">Reference proteome</keyword>
<evidence type="ECO:0000313" key="5">
    <source>
        <dbReference type="EMBL" id="VCT84312.1"/>
    </source>
</evidence>
<name>A0A2A7MGR0_9CLOT</name>
<dbReference type="EMBL" id="CAKJVE010000004">
    <property type="protein sequence ID" value="CAG9708358.1"/>
    <property type="molecule type" value="Genomic_DNA"/>
</dbReference>
<dbReference type="AlphaFoldDB" id="A0A2A7MGR0"/>
<gene>
    <name evidence="3" type="ORF">CNEO2_170022</name>
    <name evidence="2" type="ORF">CNEO_43568</name>
    <name evidence="5" type="ORF">CNEONATNEC25_01912</name>
    <name evidence="4" type="ORF">CQ394_04005</name>
</gene>
<dbReference type="Proteomes" id="UP001189143">
    <property type="component" value="Unassembled WGS sequence"/>
</dbReference>
<dbReference type="RefSeq" id="WP_058295060.1">
    <property type="nucleotide sequence ID" value="NZ_CAKJVD010000054.1"/>
</dbReference>
<dbReference type="EMBL" id="PDCJ01000001">
    <property type="protein sequence ID" value="PEG30895.1"/>
    <property type="molecule type" value="Genomic_DNA"/>
</dbReference>
<feature type="region of interest" description="Disordered" evidence="1">
    <location>
        <begin position="1"/>
        <end position="21"/>
    </location>
</feature>
<dbReference type="EMBL" id="UWJD01000001">
    <property type="protein sequence ID" value="VCT84312.1"/>
    <property type="molecule type" value="Genomic_DNA"/>
</dbReference>
<feature type="compositionally biased region" description="Low complexity" evidence="1">
    <location>
        <begin position="8"/>
        <end position="17"/>
    </location>
</feature>
<dbReference type="EMBL" id="CAMTCP010000088">
    <property type="protein sequence ID" value="CAI3548396.1"/>
    <property type="molecule type" value="Genomic_DNA"/>
</dbReference>
<dbReference type="Proteomes" id="UP000431451">
    <property type="component" value="Unassembled WGS sequence"/>
</dbReference>
<organism evidence="4 6">
    <name type="scientific">Clostridium neonatale</name>
    <dbReference type="NCBI Taxonomy" id="137838"/>
    <lineage>
        <taxon>Bacteria</taxon>
        <taxon>Bacillati</taxon>
        <taxon>Bacillota</taxon>
        <taxon>Clostridia</taxon>
        <taxon>Eubacteriales</taxon>
        <taxon>Clostridiaceae</taxon>
        <taxon>Clostridium</taxon>
    </lineage>
</organism>
<evidence type="ECO:0000313" key="6">
    <source>
        <dbReference type="Proteomes" id="UP000220840"/>
    </source>
</evidence>
<evidence type="ECO:0000256" key="1">
    <source>
        <dbReference type="SAM" id="MobiDB-lite"/>
    </source>
</evidence>
<evidence type="ECO:0000313" key="2">
    <source>
        <dbReference type="EMBL" id="CAG9708358.1"/>
    </source>
</evidence>
<reference evidence="4 6" key="1">
    <citation type="submission" date="2017-10" db="EMBL/GenBank/DDBJ databases">
        <title>Effective Description of Clostridium neonatale sp. nov. linked to necrotizing enterocolitis in neonates and a clarification of species assignable to the genus Clostridium (Prazmowski 1880) emend. Lawson and Rainey 2016.</title>
        <authorList>
            <person name="Bernard K."/>
            <person name="Burdz T."/>
            <person name="Wiebe D."/>
            <person name="Balcewich B."/>
            <person name="Alfa M."/>
            <person name="Bernier A.-M."/>
        </authorList>
    </citation>
    <scope>NUCLEOTIDE SEQUENCE [LARGE SCALE GENOMIC DNA]</scope>
    <source>
        <strain evidence="4 6">LCDC99A005</strain>
    </source>
</reference>
<evidence type="ECO:0000313" key="4">
    <source>
        <dbReference type="EMBL" id="PEG30895.1"/>
    </source>
</evidence>
<reference evidence="3" key="4">
    <citation type="submission" date="2022-10" db="EMBL/GenBank/DDBJ databases">
        <authorList>
            <person name="Aires J."/>
            <person name="Mesa V."/>
        </authorList>
    </citation>
    <scope>NUCLEOTIDE SEQUENCE</scope>
    <source>
        <strain evidence="3">Clostridium neonatale JD116</strain>
    </source>
</reference>
<dbReference type="GeneID" id="68877265"/>
<dbReference type="Proteomes" id="UP000220840">
    <property type="component" value="Unassembled WGS sequence"/>
</dbReference>
<accession>A0A2A7MGR0</accession>